<dbReference type="EMBL" id="CVRQ01000014">
    <property type="protein sequence ID" value="CRL35337.1"/>
    <property type="molecule type" value="Genomic_DNA"/>
</dbReference>
<dbReference type="RefSeq" id="WP_055061418.1">
    <property type="nucleotide sequence ID" value="NZ_CVRQ01000014.1"/>
</dbReference>
<feature type="transmembrane region" description="Helical" evidence="6">
    <location>
        <begin position="147"/>
        <end position="169"/>
    </location>
</feature>
<feature type="domain" description="DUF2179" evidence="7">
    <location>
        <begin position="222"/>
        <end position="276"/>
    </location>
</feature>
<protein>
    <recommendedName>
        <fullName evidence="7">DUF2179 domain-containing protein</fullName>
    </recommendedName>
</protein>
<dbReference type="GO" id="GO:0005886">
    <property type="term" value="C:plasma membrane"/>
    <property type="evidence" value="ECO:0007669"/>
    <property type="project" value="UniProtKB-SubCell"/>
</dbReference>
<comment type="subcellular location">
    <subcellularLocation>
        <location evidence="1">Cell membrane</location>
        <topology evidence="1">Multi-pass membrane protein</topology>
    </subcellularLocation>
</comment>
<feature type="transmembrane region" description="Helical" evidence="6">
    <location>
        <begin position="49"/>
        <end position="70"/>
    </location>
</feature>
<dbReference type="InterPro" id="IPR019264">
    <property type="entry name" value="DUF2179"/>
</dbReference>
<evidence type="ECO:0000256" key="5">
    <source>
        <dbReference type="ARBA" id="ARBA00023136"/>
    </source>
</evidence>
<feature type="transmembrane region" description="Helical" evidence="6">
    <location>
        <begin position="82"/>
        <end position="102"/>
    </location>
</feature>
<dbReference type="Pfam" id="PF10035">
    <property type="entry name" value="DUF2179"/>
    <property type="match status" value="1"/>
</dbReference>
<evidence type="ECO:0000259" key="7">
    <source>
        <dbReference type="Pfam" id="PF10035"/>
    </source>
</evidence>
<feature type="transmembrane region" description="Helical" evidence="6">
    <location>
        <begin position="7"/>
        <end position="29"/>
    </location>
</feature>
<dbReference type="InterPro" id="IPR051461">
    <property type="entry name" value="UPF0750_membrane"/>
</dbReference>
<dbReference type="AlphaFoldDB" id="A0A0M6WHC3"/>
<sequence length="289" mass="31768">MNKKKELLVQIMWELAGSIFYAIGIYNFALQAEFPMTGFSGISIILYRMFNISIGLSTVLLNIPVAILCCKLLGRKFFVSSIRCMLLSSFIVDYIAPLFPVYQGDRLLAALCTGVFCGIGYAMIYTRNSSTGGADFIIMAVKALRPHLSMGNISFLTDVGIILVGGLLFRDIDGMIYGMIVNILSAVVIDKMIYGMNSGKVAFIVTKNGKRICDVIDECSQRGSTILKAQGGYKQDDIQVVMCACNSKEMYQVRKSVKDADPDSFIVVVESHEVHGEGFKMTNIGEAEN</sequence>
<dbReference type="PIRSF" id="PIRSF006483">
    <property type="entry name" value="Membrane_protein_YitT"/>
    <property type="match status" value="1"/>
</dbReference>
<keyword evidence="4 6" id="KW-1133">Transmembrane helix</keyword>
<proteinExistence type="predicted"/>
<keyword evidence="9" id="KW-1185">Reference proteome</keyword>
<accession>A0A0M6WHC3</accession>
<dbReference type="PANTHER" id="PTHR33545:SF5">
    <property type="entry name" value="UPF0750 MEMBRANE PROTEIN YITT"/>
    <property type="match status" value="1"/>
</dbReference>
<evidence type="ECO:0000256" key="1">
    <source>
        <dbReference type="ARBA" id="ARBA00004651"/>
    </source>
</evidence>
<dbReference type="Gene3D" id="3.30.70.120">
    <property type="match status" value="1"/>
</dbReference>
<dbReference type="InterPro" id="IPR003740">
    <property type="entry name" value="YitT"/>
</dbReference>
<dbReference type="PANTHER" id="PTHR33545">
    <property type="entry name" value="UPF0750 MEMBRANE PROTEIN YITT-RELATED"/>
    <property type="match status" value="1"/>
</dbReference>
<keyword evidence="2" id="KW-1003">Cell membrane</keyword>
<name>A0A0M6WHC3_9FIRM</name>
<evidence type="ECO:0000256" key="4">
    <source>
        <dbReference type="ARBA" id="ARBA00022989"/>
    </source>
</evidence>
<gene>
    <name evidence="8" type="ORF">T1815_10701</name>
</gene>
<organism evidence="8 9">
    <name type="scientific">Agathobacter rectalis</name>
    <dbReference type="NCBI Taxonomy" id="39491"/>
    <lineage>
        <taxon>Bacteria</taxon>
        <taxon>Bacillati</taxon>
        <taxon>Bacillota</taxon>
        <taxon>Clostridia</taxon>
        <taxon>Lachnospirales</taxon>
        <taxon>Lachnospiraceae</taxon>
        <taxon>Agathobacter</taxon>
    </lineage>
</organism>
<dbReference type="InterPro" id="IPR015867">
    <property type="entry name" value="N-reg_PII/ATP_PRibTrfase_C"/>
</dbReference>
<dbReference type="Pfam" id="PF02588">
    <property type="entry name" value="YitT_membrane"/>
    <property type="match status" value="1"/>
</dbReference>
<evidence type="ECO:0000256" key="6">
    <source>
        <dbReference type="SAM" id="Phobius"/>
    </source>
</evidence>
<keyword evidence="5 6" id="KW-0472">Membrane</keyword>
<dbReference type="Proteomes" id="UP000049472">
    <property type="component" value="Unassembled WGS sequence"/>
</dbReference>
<evidence type="ECO:0000256" key="2">
    <source>
        <dbReference type="ARBA" id="ARBA00022475"/>
    </source>
</evidence>
<reference evidence="9" key="1">
    <citation type="submission" date="2015-05" db="EMBL/GenBank/DDBJ databases">
        <authorList>
            <consortium name="Pathogen Informatics"/>
        </authorList>
    </citation>
    <scope>NUCLEOTIDE SEQUENCE [LARGE SCALE GENOMIC DNA]</scope>
    <source>
        <strain evidence="9">T1-815</strain>
    </source>
</reference>
<evidence type="ECO:0000313" key="9">
    <source>
        <dbReference type="Proteomes" id="UP000049472"/>
    </source>
</evidence>
<evidence type="ECO:0000313" key="8">
    <source>
        <dbReference type="EMBL" id="CRL35337.1"/>
    </source>
</evidence>
<keyword evidence="3 6" id="KW-0812">Transmembrane</keyword>
<evidence type="ECO:0000256" key="3">
    <source>
        <dbReference type="ARBA" id="ARBA00022692"/>
    </source>
</evidence>
<feature type="transmembrane region" description="Helical" evidence="6">
    <location>
        <begin position="175"/>
        <end position="194"/>
    </location>
</feature>
<dbReference type="CDD" id="cd16380">
    <property type="entry name" value="YitT_C"/>
    <property type="match status" value="1"/>
</dbReference>
<feature type="transmembrane region" description="Helical" evidence="6">
    <location>
        <begin position="108"/>
        <end position="126"/>
    </location>
</feature>